<name>A0ABV2D812_9HYPH</name>
<sequence length="58" mass="6264">MNANGAAQMRRRLCLAPLAGRDFFVAIGDNALFIWQAYASCGSSQLTATIAWDLCVGR</sequence>
<accession>A0ABV2D812</accession>
<protein>
    <submittedName>
        <fullName evidence="1">Uncharacterized protein</fullName>
    </submittedName>
</protein>
<reference evidence="1 2" key="1">
    <citation type="submission" date="2024-06" db="EMBL/GenBank/DDBJ databases">
        <authorList>
            <person name="Kim D.-U."/>
        </authorList>
    </citation>
    <scope>NUCLEOTIDE SEQUENCE [LARGE SCALE GENOMIC DNA]</scope>
    <source>
        <strain evidence="1 2">KACC15460</strain>
    </source>
</reference>
<evidence type="ECO:0000313" key="1">
    <source>
        <dbReference type="EMBL" id="MET2826176.1"/>
    </source>
</evidence>
<dbReference type="EMBL" id="JBEWSZ010000001">
    <property type="protein sequence ID" value="MET2826176.1"/>
    <property type="molecule type" value="Genomic_DNA"/>
</dbReference>
<keyword evidence="2" id="KW-1185">Reference proteome</keyword>
<dbReference type="RefSeq" id="WP_354458237.1">
    <property type="nucleotide sequence ID" value="NZ_JBEWSZ010000001.1"/>
</dbReference>
<comment type="caution">
    <text evidence="1">The sequence shown here is derived from an EMBL/GenBank/DDBJ whole genome shotgun (WGS) entry which is preliminary data.</text>
</comment>
<proteinExistence type="predicted"/>
<evidence type="ECO:0000313" key="2">
    <source>
        <dbReference type="Proteomes" id="UP001548832"/>
    </source>
</evidence>
<dbReference type="Proteomes" id="UP001548832">
    <property type="component" value="Unassembled WGS sequence"/>
</dbReference>
<organism evidence="1 2">
    <name type="scientific">Mesorhizobium shangrilense</name>
    <dbReference type="NCBI Taxonomy" id="460060"/>
    <lineage>
        <taxon>Bacteria</taxon>
        <taxon>Pseudomonadati</taxon>
        <taxon>Pseudomonadota</taxon>
        <taxon>Alphaproteobacteria</taxon>
        <taxon>Hyphomicrobiales</taxon>
        <taxon>Phyllobacteriaceae</taxon>
        <taxon>Mesorhizobium</taxon>
    </lineage>
</organism>
<gene>
    <name evidence="1" type="ORF">ABVQ20_04215</name>
</gene>